<comment type="caution">
    <text evidence="2">The sequence shown here is derived from an EMBL/GenBank/DDBJ whole genome shotgun (WGS) entry which is preliminary data.</text>
</comment>
<gene>
    <name evidence="2" type="ORF">E2C01_068992</name>
</gene>
<accession>A0A5B7HXQ7</accession>
<protein>
    <submittedName>
        <fullName evidence="2">Uncharacterized protein</fullName>
    </submittedName>
</protein>
<feature type="region of interest" description="Disordered" evidence="1">
    <location>
        <begin position="1"/>
        <end position="59"/>
    </location>
</feature>
<dbReference type="EMBL" id="VSRR010039324">
    <property type="protein sequence ID" value="MPC74625.1"/>
    <property type="molecule type" value="Genomic_DNA"/>
</dbReference>
<name>A0A5B7HXQ7_PORTR</name>
<evidence type="ECO:0000256" key="1">
    <source>
        <dbReference type="SAM" id="MobiDB-lite"/>
    </source>
</evidence>
<evidence type="ECO:0000313" key="2">
    <source>
        <dbReference type="EMBL" id="MPC74625.1"/>
    </source>
</evidence>
<feature type="compositionally biased region" description="Polar residues" evidence="1">
    <location>
        <begin position="46"/>
        <end position="59"/>
    </location>
</feature>
<feature type="compositionally biased region" description="Polar residues" evidence="1">
    <location>
        <begin position="9"/>
        <end position="33"/>
    </location>
</feature>
<reference evidence="2 3" key="1">
    <citation type="submission" date="2019-05" db="EMBL/GenBank/DDBJ databases">
        <title>Another draft genome of Portunus trituberculatus and its Hox gene families provides insights of decapod evolution.</title>
        <authorList>
            <person name="Jeong J.-H."/>
            <person name="Song I."/>
            <person name="Kim S."/>
            <person name="Choi T."/>
            <person name="Kim D."/>
            <person name="Ryu S."/>
            <person name="Kim W."/>
        </authorList>
    </citation>
    <scope>NUCLEOTIDE SEQUENCE [LARGE SCALE GENOMIC DNA]</scope>
    <source>
        <tissue evidence="2">Muscle</tissue>
    </source>
</reference>
<organism evidence="2 3">
    <name type="scientific">Portunus trituberculatus</name>
    <name type="common">Swimming crab</name>
    <name type="synonym">Neptunus trituberculatus</name>
    <dbReference type="NCBI Taxonomy" id="210409"/>
    <lineage>
        <taxon>Eukaryota</taxon>
        <taxon>Metazoa</taxon>
        <taxon>Ecdysozoa</taxon>
        <taxon>Arthropoda</taxon>
        <taxon>Crustacea</taxon>
        <taxon>Multicrustacea</taxon>
        <taxon>Malacostraca</taxon>
        <taxon>Eumalacostraca</taxon>
        <taxon>Eucarida</taxon>
        <taxon>Decapoda</taxon>
        <taxon>Pleocyemata</taxon>
        <taxon>Brachyura</taxon>
        <taxon>Eubrachyura</taxon>
        <taxon>Portunoidea</taxon>
        <taxon>Portunidae</taxon>
        <taxon>Portuninae</taxon>
        <taxon>Portunus</taxon>
    </lineage>
</organism>
<evidence type="ECO:0000313" key="3">
    <source>
        <dbReference type="Proteomes" id="UP000324222"/>
    </source>
</evidence>
<dbReference type="Proteomes" id="UP000324222">
    <property type="component" value="Unassembled WGS sequence"/>
</dbReference>
<proteinExistence type="predicted"/>
<sequence length="59" mass="6351">MTHEPRSHIATTEASQGSPAKPALTTTKHQPTQPLVDHTASPHLPLTSTNLNNTAYMYG</sequence>
<keyword evidence="3" id="KW-1185">Reference proteome</keyword>
<dbReference type="AlphaFoldDB" id="A0A5B7HXQ7"/>